<dbReference type="Proteomes" id="UP001157418">
    <property type="component" value="Unassembled WGS sequence"/>
</dbReference>
<comment type="caution">
    <text evidence="1">The sequence shown here is derived from an EMBL/GenBank/DDBJ whole genome shotgun (WGS) entry which is preliminary data.</text>
</comment>
<sequence length="118" mass="13685">MLEEGVFRRFGTPIREGETLLCFSGERLEHVFQQSSNNRKLVEREREIQTRDREERRRCRRRKGFTGERVSSALRLNADVHASYMRCSGSWTTILTNLVVLICEVCSGTSGFKRKGLT</sequence>
<organism evidence="1 2">
    <name type="scientific">Lactuca virosa</name>
    <dbReference type="NCBI Taxonomy" id="75947"/>
    <lineage>
        <taxon>Eukaryota</taxon>
        <taxon>Viridiplantae</taxon>
        <taxon>Streptophyta</taxon>
        <taxon>Embryophyta</taxon>
        <taxon>Tracheophyta</taxon>
        <taxon>Spermatophyta</taxon>
        <taxon>Magnoliopsida</taxon>
        <taxon>eudicotyledons</taxon>
        <taxon>Gunneridae</taxon>
        <taxon>Pentapetalae</taxon>
        <taxon>asterids</taxon>
        <taxon>campanulids</taxon>
        <taxon>Asterales</taxon>
        <taxon>Asteraceae</taxon>
        <taxon>Cichorioideae</taxon>
        <taxon>Cichorieae</taxon>
        <taxon>Lactucinae</taxon>
        <taxon>Lactuca</taxon>
    </lineage>
</organism>
<protein>
    <submittedName>
        <fullName evidence="1">Uncharacterized protein</fullName>
    </submittedName>
</protein>
<dbReference type="EMBL" id="CAKMRJ010002223">
    <property type="protein sequence ID" value="CAH1425986.1"/>
    <property type="molecule type" value="Genomic_DNA"/>
</dbReference>
<reference evidence="1 2" key="1">
    <citation type="submission" date="2022-01" db="EMBL/GenBank/DDBJ databases">
        <authorList>
            <person name="Xiong W."/>
            <person name="Schranz E."/>
        </authorList>
    </citation>
    <scope>NUCLEOTIDE SEQUENCE [LARGE SCALE GENOMIC DNA]</scope>
</reference>
<evidence type="ECO:0000313" key="1">
    <source>
        <dbReference type="EMBL" id="CAH1425986.1"/>
    </source>
</evidence>
<gene>
    <name evidence="1" type="ORF">LVIROSA_LOCUS13097</name>
</gene>
<proteinExistence type="predicted"/>
<accession>A0AAU9MKA7</accession>
<keyword evidence="2" id="KW-1185">Reference proteome</keyword>
<name>A0AAU9MKA7_9ASTR</name>
<dbReference type="AlphaFoldDB" id="A0AAU9MKA7"/>
<evidence type="ECO:0000313" key="2">
    <source>
        <dbReference type="Proteomes" id="UP001157418"/>
    </source>
</evidence>